<accession>A0A077ZT03</accession>
<sequence length="163" mass="18766">MSGNLLRNTAYSEDSEQLSLNQEFSSGHEGKKTKQQALQQMTSIKIYNEQADRLEDELVILEFQGDFEHSNSSQYDDLNLGSMRELQGGNYELQVGNHMIKGKLTDLPKALLFTEKVFDEFNQQMEYRIKAIIKKKVVFSSRPTPLRTVGRGEEDSTKRRKLN</sequence>
<dbReference type="OrthoDB" id="121932at2759"/>
<evidence type="ECO:0000313" key="4">
    <source>
        <dbReference type="EMBL" id="CDW72440.1"/>
    </source>
</evidence>
<dbReference type="AlphaFoldDB" id="A0A077ZT03"/>
<protein>
    <submittedName>
        <fullName evidence="4">Uncharacterized protein</fullName>
    </submittedName>
</protein>
<feature type="region of interest" description="Disordered" evidence="3">
    <location>
        <begin position="144"/>
        <end position="163"/>
    </location>
</feature>
<dbReference type="InParanoid" id="A0A077ZT03"/>
<organism evidence="4 5">
    <name type="scientific">Stylonychia lemnae</name>
    <name type="common">Ciliate</name>
    <dbReference type="NCBI Taxonomy" id="5949"/>
    <lineage>
        <taxon>Eukaryota</taxon>
        <taxon>Sar</taxon>
        <taxon>Alveolata</taxon>
        <taxon>Ciliophora</taxon>
        <taxon>Intramacronucleata</taxon>
        <taxon>Spirotrichea</taxon>
        <taxon>Stichotrichia</taxon>
        <taxon>Sporadotrichida</taxon>
        <taxon>Oxytrichidae</taxon>
        <taxon>Stylonychinae</taxon>
        <taxon>Stylonychia</taxon>
    </lineage>
</organism>
<evidence type="ECO:0000313" key="5">
    <source>
        <dbReference type="Proteomes" id="UP000039865"/>
    </source>
</evidence>
<gene>
    <name evidence="4" type="primary">Contig823.g894</name>
    <name evidence="4" type="ORF">STYLEM_1400</name>
</gene>
<dbReference type="PANTHER" id="PTHR28605:SF1">
    <property type="entry name" value="CHROMOSOME TRANSMISSION FIDELITY FACTOR 8"/>
    <property type="match status" value="1"/>
</dbReference>
<evidence type="ECO:0000256" key="3">
    <source>
        <dbReference type="SAM" id="MobiDB-lite"/>
    </source>
</evidence>
<evidence type="ECO:0000256" key="1">
    <source>
        <dbReference type="ARBA" id="ARBA00004123"/>
    </source>
</evidence>
<keyword evidence="5" id="KW-1185">Reference proteome</keyword>
<dbReference type="EMBL" id="CCKQ01001339">
    <property type="protein sequence ID" value="CDW72440.1"/>
    <property type="molecule type" value="Genomic_DNA"/>
</dbReference>
<dbReference type="GO" id="GO:0005634">
    <property type="term" value="C:nucleus"/>
    <property type="evidence" value="ECO:0007669"/>
    <property type="project" value="UniProtKB-SubCell"/>
</dbReference>
<dbReference type="Proteomes" id="UP000039865">
    <property type="component" value="Unassembled WGS sequence"/>
</dbReference>
<dbReference type="PANTHER" id="PTHR28605">
    <property type="entry name" value="CTF8, CHROMOSOME TRANSMISSION FIDELITY FACTOR 8 HOMOLOG (S. CEREVISIAE)"/>
    <property type="match status" value="1"/>
</dbReference>
<proteinExistence type="predicted"/>
<keyword evidence="2" id="KW-0539">Nucleus</keyword>
<name>A0A077ZT03_STYLE</name>
<comment type="subcellular location">
    <subcellularLocation>
        <location evidence="1">Nucleus</location>
    </subcellularLocation>
</comment>
<reference evidence="4 5" key="1">
    <citation type="submission" date="2014-06" db="EMBL/GenBank/DDBJ databases">
        <authorList>
            <person name="Swart Estienne"/>
        </authorList>
    </citation>
    <scope>NUCLEOTIDE SEQUENCE [LARGE SCALE GENOMIC DNA]</scope>
    <source>
        <strain evidence="4 5">130c</strain>
    </source>
</reference>
<evidence type="ECO:0000256" key="2">
    <source>
        <dbReference type="ARBA" id="ARBA00023242"/>
    </source>
</evidence>